<dbReference type="Gene3D" id="2.60.120.200">
    <property type="match status" value="1"/>
</dbReference>
<reference evidence="3" key="1">
    <citation type="submission" date="2017-12" db="EMBL/GenBank/DDBJ databases">
        <title>Gene loss provides genomic basis for host adaptation in cereal stripe rust fungi.</title>
        <authorList>
            <person name="Xia C."/>
        </authorList>
    </citation>
    <scope>NUCLEOTIDE SEQUENCE [LARGE SCALE GENOMIC DNA]</scope>
    <source>
        <strain evidence="3">93-210</strain>
    </source>
</reference>
<dbReference type="EMBL" id="PKSL01000107">
    <property type="protein sequence ID" value="POW04785.1"/>
    <property type="molecule type" value="Genomic_DNA"/>
</dbReference>
<dbReference type="InterPro" id="IPR013320">
    <property type="entry name" value="ConA-like_dom_sf"/>
</dbReference>
<evidence type="ECO:0000313" key="3">
    <source>
        <dbReference type="EMBL" id="POW04785.1"/>
    </source>
</evidence>
<feature type="compositionally biased region" description="Basic residues" evidence="1">
    <location>
        <begin position="531"/>
        <end position="541"/>
    </location>
</feature>
<dbReference type="InterPro" id="IPR050546">
    <property type="entry name" value="Glycosyl_Hydrlase_16"/>
</dbReference>
<keyword evidence="4" id="KW-1185">Reference proteome</keyword>
<organism evidence="3 4">
    <name type="scientific">Puccinia striiformis</name>
    <dbReference type="NCBI Taxonomy" id="27350"/>
    <lineage>
        <taxon>Eukaryota</taxon>
        <taxon>Fungi</taxon>
        <taxon>Dikarya</taxon>
        <taxon>Basidiomycota</taxon>
        <taxon>Pucciniomycotina</taxon>
        <taxon>Pucciniomycetes</taxon>
        <taxon>Pucciniales</taxon>
        <taxon>Pucciniaceae</taxon>
        <taxon>Puccinia</taxon>
    </lineage>
</organism>
<comment type="caution">
    <text evidence="3">The sequence shown here is derived from an EMBL/GenBank/DDBJ whole genome shotgun (WGS) entry which is preliminary data.</text>
</comment>
<evidence type="ECO:0000256" key="2">
    <source>
        <dbReference type="SAM" id="SignalP"/>
    </source>
</evidence>
<feature type="region of interest" description="Disordered" evidence="1">
    <location>
        <begin position="468"/>
        <end position="541"/>
    </location>
</feature>
<gene>
    <name evidence="3" type="ORF">PSTT_10147</name>
</gene>
<keyword evidence="2" id="KW-0732">Signal</keyword>
<sequence>MFSLTTNSHSAGLASTMIWLGLTIALLSSLTPVLAGHDGTDTVPNPLARRKLSNGSPHRNFYVVACRCFSSITSPTTPSKMFSLTTNSHSAGLASTIIWLGLTIALLSLLTPVLAGHDGTDTVPNPLARRKLLNGGPGHVNAGRVPQTSIWSHYDTISGFNFFDSFAFINGWDNTTHSAAYYTNKAEAQELSLAYVDENARAIIAVDTTKDIPADVMPAIFRNPTTGTYRYNRTALRSSVRLESLERYDAGTLVIADFHHTPYGCASWPAFWMYGQDWPNDGEIDIFEGWNDNTHGIATLHTKPDCGHDPTGIQTGKILQETCDTRVKYNVGCSAEDPTPDFYGPPLNNNGGAVFATMYTTSEISVWRWRRQDVPDDIKDGSPRPESWPTPVGTWKNGASCDIDKHFGPQNLVINIAVCGDADLNTYSQGKCPGKCYDHMLKGSNYKDVYFSINSIQIFKGLPDAVSKVHPTAASPRPVVPPSGSKPTESLSHPKPVVPPSASKPVVPPTGSKPVEPISHTKPVLPTDPKSHKRIPVKLEL</sequence>
<dbReference type="VEuPathDB" id="FungiDB:PSHT_02295"/>
<dbReference type="Proteomes" id="UP000239156">
    <property type="component" value="Unassembled WGS sequence"/>
</dbReference>
<dbReference type="GO" id="GO:0009251">
    <property type="term" value="P:glucan catabolic process"/>
    <property type="evidence" value="ECO:0007669"/>
    <property type="project" value="TreeGrafter"/>
</dbReference>
<dbReference type="SUPFAM" id="SSF49899">
    <property type="entry name" value="Concanavalin A-like lectins/glucanases"/>
    <property type="match status" value="1"/>
</dbReference>
<evidence type="ECO:0000256" key="1">
    <source>
        <dbReference type="SAM" id="MobiDB-lite"/>
    </source>
</evidence>
<proteinExistence type="predicted"/>
<dbReference type="VEuPathDB" id="FungiDB:PSTT_10147"/>
<name>A0A2S4V5Q3_9BASI</name>
<evidence type="ECO:0008006" key="5">
    <source>
        <dbReference type="Google" id="ProtNLM"/>
    </source>
</evidence>
<dbReference type="AlphaFoldDB" id="A0A2S4V5Q3"/>
<accession>A0A2S4V5Q3</accession>
<protein>
    <recommendedName>
        <fullName evidence="5">GH16 domain-containing protein</fullName>
    </recommendedName>
</protein>
<dbReference type="PANTHER" id="PTHR10963">
    <property type="entry name" value="GLYCOSYL HYDROLASE-RELATED"/>
    <property type="match status" value="1"/>
</dbReference>
<dbReference type="Pfam" id="PF26113">
    <property type="entry name" value="GH16_XgeA"/>
    <property type="match status" value="1"/>
</dbReference>
<dbReference type="VEuPathDB" id="FungiDB:PSHT_02296"/>
<feature type="chain" id="PRO_5015645658" description="GH16 domain-containing protein" evidence="2">
    <location>
        <begin position="36"/>
        <end position="541"/>
    </location>
</feature>
<dbReference type="PANTHER" id="PTHR10963:SF24">
    <property type="entry name" value="GLYCOSIDASE C21B10.07-RELATED"/>
    <property type="match status" value="1"/>
</dbReference>
<evidence type="ECO:0000313" key="4">
    <source>
        <dbReference type="Proteomes" id="UP000239156"/>
    </source>
</evidence>
<feature type="signal peptide" evidence="2">
    <location>
        <begin position="1"/>
        <end position="35"/>
    </location>
</feature>